<reference evidence="1 2" key="1">
    <citation type="submission" date="2024-08" db="EMBL/GenBank/DDBJ databases">
        <title>Gnathostoma spinigerum genome.</title>
        <authorList>
            <person name="Gonzalez-Bertolin B."/>
            <person name="Monzon S."/>
            <person name="Zaballos A."/>
            <person name="Jimenez P."/>
            <person name="Dekumyoy P."/>
            <person name="Varona S."/>
            <person name="Cuesta I."/>
            <person name="Sumanam S."/>
            <person name="Adisakwattana P."/>
            <person name="Gasser R.B."/>
            <person name="Hernandez-Gonzalez A."/>
            <person name="Young N.D."/>
            <person name="Perteguer M.J."/>
        </authorList>
    </citation>
    <scope>NUCLEOTIDE SEQUENCE [LARGE SCALE GENOMIC DNA]</scope>
    <source>
        <strain evidence="1">AL3</strain>
        <tissue evidence="1">Liver</tissue>
    </source>
</reference>
<sequence length="86" mass="10086">MFSAEEFCILKHMDSVLKYLVSDNYCESRILTPSISIRDVSLRRNSDKTTKDQPSENFQKVDTAEKFSRTCRFVAYVLHKKFTVQL</sequence>
<keyword evidence="2" id="KW-1185">Reference proteome</keyword>
<accession>A0ABD6EL66</accession>
<dbReference type="EMBL" id="JBGFUD010002210">
    <property type="protein sequence ID" value="MFH4977317.1"/>
    <property type="molecule type" value="Genomic_DNA"/>
</dbReference>
<evidence type="ECO:0000313" key="1">
    <source>
        <dbReference type="EMBL" id="MFH4977317.1"/>
    </source>
</evidence>
<evidence type="ECO:0000313" key="2">
    <source>
        <dbReference type="Proteomes" id="UP001608902"/>
    </source>
</evidence>
<dbReference type="AlphaFoldDB" id="A0ABD6EL66"/>
<name>A0ABD6EL66_9BILA</name>
<proteinExistence type="predicted"/>
<comment type="caution">
    <text evidence="1">The sequence shown here is derived from an EMBL/GenBank/DDBJ whole genome shotgun (WGS) entry which is preliminary data.</text>
</comment>
<gene>
    <name evidence="1" type="ORF">AB6A40_004026</name>
</gene>
<dbReference type="Proteomes" id="UP001608902">
    <property type="component" value="Unassembled WGS sequence"/>
</dbReference>
<organism evidence="1 2">
    <name type="scientific">Gnathostoma spinigerum</name>
    <dbReference type="NCBI Taxonomy" id="75299"/>
    <lineage>
        <taxon>Eukaryota</taxon>
        <taxon>Metazoa</taxon>
        <taxon>Ecdysozoa</taxon>
        <taxon>Nematoda</taxon>
        <taxon>Chromadorea</taxon>
        <taxon>Rhabditida</taxon>
        <taxon>Spirurina</taxon>
        <taxon>Gnathostomatomorpha</taxon>
        <taxon>Gnathostomatoidea</taxon>
        <taxon>Gnathostomatidae</taxon>
        <taxon>Gnathostoma</taxon>
    </lineage>
</organism>
<protein>
    <submittedName>
        <fullName evidence="1">Uncharacterized protein</fullName>
    </submittedName>
</protein>